<dbReference type="GO" id="GO:0051607">
    <property type="term" value="P:defense response to virus"/>
    <property type="evidence" value="ECO:0007669"/>
    <property type="project" value="UniProtKB-KW"/>
</dbReference>
<dbReference type="EMBL" id="LMWV01000051">
    <property type="protein sequence ID" value="KUN58205.1"/>
    <property type="molecule type" value="Genomic_DNA"/>
</dbReference>
<dbReference type="GO" id="GO:0005886">
    <property type="term" value="C:plasma membrane"/>
    <property type="evidence" value="ECO:0007669"/>
    <property type="project" value="UniProtKB-SubCell"/>
</dbReference>
<comment type="caution">
    <text evidence="10">The sequence shown here is derived from an EMBL/GenBank/DDBJ whole genome shotgun (WGS) entry which is preliminary data.</text>
</comment>
<keyword evidence="5 8" id="KW-1133">Transmembrane helix</keyword>
<evidence type="ECO:0000256" key="8">
    <source>
        <dbReference type="SAM" id="Phobius"/>
    </source>
</evidence>
<keyword evidence="6" id="KW-0051">Antiviral defense</keyword>
<evidence type="ECO:0000259" key="9">
    <source>
        <dbReference type="Pfam" id="PF18967"/>
    </source>
</evidence>
<feature type="transmembrane region" description="Helical" evidence="8">
    <location>
        <begin position="145"/>
        <end position="165"/>
    </location>
</feature>
<evidence type="ECO:0000256" key="4">
    <source>
        <dbReference type="ARBA" id="ARBA00022741"/>
    </source>
</evidence>
<dbReference type="AlphaFoldDB" id="A0A101RM79"/>
<dbReference type="InterPro" id="IPR043760">
    <property type="entry name" value="PycTM_dom"/>
</dbReference>
<gene>
    <name evidence="10" type="ORF">AQJ54_42720</name>
</gene>
<keyword evidence="2" id="KW-1003">Cell membrane</keyword>
<feature type="transmembrane region" description="Helical" evidence="8">
    <location>
        <begin position="65"/>
        <end position="84"/>
    </location>
</feature>
<organism evidence="10 11">
    <name type="scientific">Streptomyces griseorubiginosus</name>
    <dbReference type="NCBI Taxonomy" id="67304"/>
    <lineage>
        <taxon>Bacteria</taxon>
        <taxon>Bacillati</taxon>
        <taxon>Actinomycetota</taxon>
        <taxon>Actinomycetes</taxon>
        <taxon>Kitasatosporales</taxon>
        <taxon>Streptomycetaceae</taxon>
        <taxon>Streptomyces</taxon>
    </lineage>
</organism>
<evidence type="ECO:0000256" key="2">
    <source>
        <dbReference type="ARBA" id="ARBA00022475"/>
    </source>
</evidence>
<keyword evidence="3 8" id="KW-0812">Transmembrane</keyword>
<reference evidence="10 11" key="1">
    <citation type="submission" date="2015-10" db="EMBL/GenBank/DDBJ databases">
        <title>Draft genome sequence of Streptomyces griseorubiginosus DSM 40469, type strain for the species Streptomyces griseorubiginosus.</title>
        <authorList>
            <person name="Ruckert C."/>
            <person name="Winkler A."/>
            <person name="Kalinowski J."/>
            <person name="Kampfer P."/>
            <person name="Glaeser S."/>
        </authorList>
    </citation>
    <scope>NUCLEOTIDE SEQUENCE [LARGE SCALE GENOMIC DNA]</scope>
    <source>
        <strain evidence="10 11">DSM 40469</strain>
    </source>
</reference>
<keyword evidence="4" id="KW-0547">Nucleotide-binding</keyword>
<evidence type="ECO:0000313" key="11">
    <source>
        <dbReference type="Proteomes" id="UP000054375"/>
    </source>
</evidence>
<dbReference type="Proteomes" id="UP000054375">
    <property type="component" value="Unassembled WGS sequence"/>
</dbReference>
<keyword evidence="11" id="KW-1185">Reference proteome</keyword>
<feature type="domain" description="Pycsar effector protein" evidence="9">
    <location>
        <begin position="10"/>
        <end position="163"/>
    </location>
</feature>
<dbReference type="Pfam" id="PF18967">
    <property type="entry name" value="PycTM"/>
    <property type="match status" value="1"/>
</dbReference>
<comment type="subcellular location">
    <subcellularLocation>
        <location evidence="1">Cell membrane</location>
    </subcellularLocation>
</comment>
<evidence type="ECO:0000256" key="3">
    <source>
        <dbReference type="ARBA" id="ARBA00022692"/>
    </source>
</evidence>
<dbReference type="GO" id="GO:0000166">
    <property type="term" value="F:nucleotide binding"/>
    <property type="evidence" value="ECO:0007669"/>
    <property type="project" value="UniProtKB-KW"/>
</dbReference>
<evidence type="ECO:0000256" key="1">
    <source>
        <dbReference type="ARBA" id="ARBA00004236"/>
    </source>
</evidence>
<name>A0A101RM79_9ACTN</name>
<evidence type="ECO:0000256" key="5">
    <source>
        <dbReference type="ARBA" id="ARBA00022989"/>
    </source>
</evidence>
<sequence length="167" mass="18325">MNQHSTPEETAWRIHAALGEWTGRVDAKASFALTLESAALAGIVALSDKNRLFANLTGFSARGPLWAGVVLILAGAVLSILVVVPRLRCKNVLKCESPDNFIYFGHLQFWDPAALAQKIEQTEMLPVLSNQLVNMSKIAWRKHRFVQWSFLLSALGGILVFIAGARA</sequence>
<evidence type="ECO:0000256" key="7">
    <source>
        <dbReference type="ARBA" id="ARBA00023136"/>
    </source>
</evidence>
<accession>A0A101RM79</accession>
<protein>
    <recommendedName>
        <fullName evidence="9">Pycsar effector protein domain-containing protein</fullName>
    </recommendedName>
</protein>
<evidence type="ECO:0000313" key="10">
    <source>
        <dbReference type="EMBL" id="KUN58205.1"/>
    </source>
</evidence>
<keyword evidence="7 8" id="KW-0472">Membrane</keyword>
<proteinExistence type="predicted"/>
<evidence type="ECO:0000256" key="6">
    <source>
        <dbReference type="ARBA" id="ARBA00023118"/>
    </source>
</evidence>